<dbReference type="GO" id="GO:0031902">
    <property type="term" value="C:late endosome membrane"/>
    <property type="evidence" value="ECO:0007669"/>
    <property type="project" value="TreeGrafter"/>
</dbReference>
<keyword evidence="13" id="KW-0966">Cell projection</keyword>
<evidence type="ECO:0000313" key="25">
    <source>
        <dbReference type="Proteomes" id="UP000050795"/>
    </source>
</evidence>
<dbReference type="Pfam" id="PF01299">
    <property type="entry name" value="Lamp2-like_luminal"/>
    <property type="match status" value="1"/>
</dbReference>
<comment type="similarity">
    <text evidence="5 20">Belongs to the LAMP family.</text>
</comment>
<evidence type="ECO:0000256" key="16">
    <source>
        <dbReference type="ARBA" id="ARBA00053950"/>
    </source>
</evidence>
<protein>
    <recommendedName>
        <fullName evidence="18">Lysosome-associated membrane glycoprotein 5</fullName>
    </recommendedName>
    <alternativeName>
        <fullName evidence="19">Lysosome-associated membrane protein 5</fullName>
    </alternativeName>
</protein>
<feature type="domain" description="Lysosome-associated membrane glycoprotein 2-like luminal" evidence="23">
    <location>
        <begin position="37"/>
        <end position="182"/>
    </location>
</feature>
<dbReference type="Proteomes" id="UP000050795">
    <property type="component" value="Unassembled WGS sequence"/>
</dbReference>
<evidence type="ECO:0000256" key="22">
    <source>
        <dbReference type="SAM" id="SignalP"/>
    </source>
</evidence>
<dbReference type="PANTHER" id="PTHR11506:SF35">
    <property type="entry name" value="LYSOSOME-ASSOCIATED MEMBRANE GLYCOPROTEIN 5"/>
    <property type="match status" value="1"/>
</dbReference>
<keyword evidence="9 21" id="KW-1133">Transmembrane helix</keyword>
<dbReference type="AlphaFoldDB" id="A0AA85JGW3"/>
<dbReference type="GO" id="GO:0072594">
    <property type="term" value="P:establishment of protein localization to organelle"/>
    <property type="evidence" value="ECO:0007669"/>
    <property type="project" value="TreeGrafter"/>
</dbReference>
<dbReference type="InterPro" id="IPR048528">
    <property type="entry name" value="Lamp2-like_luminal"/>
</dbReference>
<keyword evidence="6 20" id="KW-0812">Transmembrane</keyword>
<evidence type="ECO:0000256" key="11">
    <source>
        <dbReference type="ARBA" id="ARBA00023136"/>
    </source>
</evidence>
<feature type="chain" id="PRO_5041679385" description="Lysosome-associated membrane glycoprotein 5" evidence="22">
    <location>
        <begin position="20"/>
        <end position="240"/>
    </location>
</feature>
<reference evidence="26" key="2">
    <citation type="submission" date="2023-11" db="UniProtKB">
        <authorList>
            <consortium name="WormBaseParasite"/>
        </authorList>
    </citation>
    <scope>IDENTIFICATION</scope>
</reference>
<comment type="function">
    <text evidence="16">Plays a role in short-term synaptic plasticity in a subset of GABAergic neurons in the brain.</text>
</comment>
<feature type="signal peptide" evidence="22">
    <location>
        <begin position="1"/>
        <end position="19"/>
    </location>
</feature>
<evidence type="ECO:0000259" key="24">
    <source>
        <dbReference type="Pfam" id="PF21222"/>
    </source>
</evidence>
<keyword evidence="11 20" id="KW-0472">Membrane</keyword>
<dbReference type="InterPro" id="IPR002000">
    <property type="entry name" value="Lysosome-assoc_membr_glycop"/>
</dbReference>
<evidence type="ECO:0000256" key="9">
    <source>
        <dbReference type="ARBA" id="ARBA00022989"/>
    </source>
</evidence>
<keyword evidence="8" id="KW-0967">Endosome</keyword>
<evidence type="ECO:0000256" key="14">
    <source>
        <dbReference type="ARBA" id="ARBA00023329"/>
    </source>
</evidence>
<evidence type="ECO:0000256" key="15">
    <source>
        <dbReference type="ARBA" id="ARBA00029428"/>
    </source>
</evidence>
<evidence type="ECO:0000313" key="26">
    <source>
        <dbReference type="WBParaSite" id="TREG1_16180.1"/>
    </source>
</evidence>
<keyword evidence="7 22" id="KW-0732">Signal</keyword>
<evidence type="ECO:0000256" key="6">
    <source>
        <dbReference type="ARBA" id="ARBA00022692"/>
    </source>
</evidence>
<evidence type="ECO:0000256" key="7">
    <source>
        <dbReference type="ARBA" id="ARBA00022729"/>
    </source>
</evidence>
<dbReference type="Gene3D" id="2.40.160.110">
    <property type="match status" value="1"/>
</dbReference>
<dbReference type="PROSITE" id="PS51407">
    <property type="entry name" value="LAMP_3"/>
    <property type="match status" value="1"/>
</dbReference>
<dbReference type="InterPro" id="IPR048524">
    <property type="entry name" value="Lamp2-like_TM"/>
</dbReference>
<evidence type="ECO:0000256" key="5">
    <source>
        <dbReference type="ARBA" id="ARBA00009644"/>
    </source>
</evidence>
<sequence length="240" mass="26321">MRSVAVSVVLTLGISIAIAKSVHDEPEVAKAVKFKVEDCLLLSAMMKVHITKSNSDGKSDSVFTTYINSTNVNKITPSGICGDKFNLLSLKWVPDDSVSNWSMSLNFSHPQPGYYGLNNIFLDYKLKDTNASKASSDKLIFSCAMGSSFMCISEQTYELKNKLSNSTNIRLTVTDLQVEAFRNNGSSPEFTGPHYSCSADYVPTKVIPIVVGVLLVIMIVVALIAFIIGSRRRQVGYQEI</sequence>
<evidence type="ECO:0000256" key="3">
    <source>
        <dbReference type="ARBA" id="ARBA00004172"/>
    </source>
</evidence>
<dbReference type="WBParaSite" id="TREG1_16180.1">
    <property type="protein sequence ID" value="TREG1_16180.1"/>
    <property type="gene ID" value="TREG1_16180"/>
</dbReference>
<evidence type="ECO:0000256" key="17">
    <source>
        <dbReference type="ARBA" id="ARBA00060492"/>
    </source>
</evidence>
<evidence type="ECO:0000256" key="10">
    <source>
        <dbReference type="ARBA" id="ARBA00023018"/>
    </source>
</evidence>
<comment type="caution">
    <text evidence="20">Lacks conserved residue(s) required for the propagation of feature annotation.</text>
</comment>
<name>A0AA85JGW3_TRIRE</name>
<accession>A0AA85JGW3</accession>
<dbReference type="PANTHER" id="PTHR11506">
    <property type="entry name" value="LYSOSOME-ASSOCIATED MEMBRANE GLYCOPROTEIN"/>
    <property type="match status" value="1"/>
</dbReference>
<feature type="domain" description="Lysosome-associated membrane glycoprotein 2-like transmembrane" evidence="24">
    <location>
        <begin position="207"/>
        <end position="238"/>
    </location>
</feature>
<reference evidence="25" key="1">
    <citation type="submission" date="2022-06" db="EMBL/GenBank/DDBJ databases">
        <authorList>
            <person name="Berger JAMES D."/>
            <person name="Berger JAMES D."/>
        </authorList>
    </citation>
    <scope>NUCLEOTIDE SEQUENCE [LARGE SCALE GENOMIC DNA]</scope>
</reference>
<evidence type="ECO:0000256" key="20">
    <source>
        <dbReference type="PROSITE-ProRule" id="PRU00740"/>
    </source>
</evidence>
<dbReference type="CDD" id="cd12087">
    <property type="entry name" value="TM_EGFR-like"/>
    <property type="match status" value="1"/>
</dbReference>
<evidence type="ECO:0000256" key="8">
    <source>
        <dbReference type="ARBA" id="ARBA00022753"/>
    </source>
</evidence>
<evidence type="ECO:0000256" key="4">
    <source>
        <dbReference type="ARBA" id="ARBA00004279"/>
    </source>
</evidence>
<evidence type="ECO:0000256" key="13">
    <source>
        <dbReference type="ARBA" id="ARBA00023273"/>
    </source>
</evidence>
<keyword evidence="10" id="KW-0770">Synapse</keyword>
<evidence type="ECO:0000259" key="23">
    <source>
        <dbReference type="Pfam" id="PF01299"/>
    </source>
</evidence>
<keyword evidence="14" id="KW-0968">Cytoplasmic vesicle</keyword>
<organism evidence="25 26">
    <name type="scientific">Trichobilharzia regenti</name>
    <name type="common">Nasal bird schistosome</name>
    <dbReference type="NCBI Taxonomy" id="157069"/>
    <lineage>
        <taxon>Eukaryota</taxon>
        <taxon>Metazoa</taxon>
        <taxon>Spiralia</taxon>
        <taxon>Lophotrochozoa</taxon>
        <taxon>Platyhelminthes</taxon>
        <taxon>Trematoda</taxon>
        <taxon>Digenea</taxon>
        <taxon>Strigeidida</taxon>
        <taxon>Schistosomatoidea</taxon>
        <taxon>Schistosomatidae</taxon>
        <taxon>Trichobilharzia</taxon>
    </lineage>
</organism>
<evidence type="ECO:0000256" key="2">
    <source>
        <dbReference type="ARBA" id="ARBA00004158"/>
    </source>
</evidence>
<evidence type="ECO:0000256" key="12">
    <source>
        <dbReference type="ARBA" id="ARBA00023180"/>
    </source>
</evidence>
<comment type="subcellular location">
    <subcellularLocation>
        <location evidence="4">Cell projection</location>
        <location evidence="4">Dendrite</location>
    </subcellularLocation>
    <subcellularLocation>
        <location evidence="17">Cell projection</location>
        <location evidence="17">Growth cone membrane</location>
        <topology evidence="17">Single-pass type I membrane protein</topology>
    </subcellularLocation>
    <subcellularLocation>
        <location evidence="15">Cytoplasmic vesicle</location>
        <location evidence="15">Secretory vesicle</location>
        <location evidence="15">Synaptic vesicle membrane</location>
        <topology evidence="15">Single-pass type I membrane protein</topology>
    </subcellularLocation>
    <subcellularLocation>
        <location evidence="2">Early endosome membrane</location>
        <topology evidence="2">Single-pass type I membrane protein</topology>
    </subcellularLocation>
    <subcellularLocation>
        <location evidence="1">Endoplasmic reticulum-Golgi intermediate compartment membrane</location>
        <topology evidence="1">Single-pass type I membrane protein</topology>
    </subcellularLocation>
    <subcellularLocation>
        <location evidence="20">Membrane</location>
        <topology evidence="20">Single-pass type I membrane protein</topology>
    </subcellularLocation>
    <subcellularLocation>
        <location evidence="3">Recycling endosome</location>
    </subcellularLocation>
</comment>
<keyword evidence="12" id="KW-0325">Glycoprotein</keyword>
<feature type="transmembrane region" description="Helical" evidence="21">
    <location>
        <begin position="206"/>
        <end position="228"/>
    </location>
</feature>
<dbReference type="GO" id="GO:0005886">
    <property type="term" value="C:plasma membrane"/>
    <property type="evidence" value="ECO:0007669"/>
    <property type="project" value="UniProtKB-SubCell"/>
</dbReference>
<evidence type="ECO:0000256" key="21">
    <source>
        <dbReference type="SAM" id="Phobius"/>
    </source>
</evidence>
<keyword evidence="25" id="KW-1185">Reference proteome</keyword>
<proteinExistence type="inferred from homology"/>
<evidence type="ECO:0000256" key="1">
    <source>
        <dbReference type="ARBA" id="ARBA00004151"/>
    </source>
</evidence>
<dbReference type="Pfam" id="PF21222">
    <property type="entry name" value="Lamp2_2nd"/>
    <property type="match status" value="1"/>
</dbReference>
<dbReference type="GO" id="GO:0005765">
    <property type="term" value="C:lysosomal membrane"/>
    <property type="evidence" value="ECO:0007669"/>
    <property type="project" value="TreeGrafter"/>
</dbReference>
<evidence type="ECO:0000256" key="18">
    <source>
        <dbReference type="ARBA" id="ARBA00074379"/>
    </source>
</evidence>
<evidence type="ECO:0000256" key="19">
    <source>
        <dbReference type="ARBA" id="ARBA00076257"/>
    </source>
</evidence>